<feature type="non-terminal residue" evidence="2">
    <location>
        <position position="1"/>
    </location>
</feature>
<organism evidence="2 3">
    <name type="scientific">Haematococcus lacustris</name>
    <name type="common">Green alga</name>
    <name type="synonym">Haematococcus pluvialis</name>
    <dbReference type="NCBI Taxonomy" id="44745"/>
    <lineage>
        <taxon>Eukaryota</taxon>
        <taxon>Viridiplantae</taxon>
        <taxon>Chlorophyta</taxon>
        <taxon>core chlorophytes</taxon>
        <taxon>Chlorophyceae</taxon>
        <taxon>CS clade</taxon>
        <taxon>Chlamydomonadales</taxon>
        <taxon>Haematococcaceae</taxon>
        <taxon>Haematococcus</taxon>
    </lineage>
</organism>
<protein>
    <submittedName>
        <fullName evidence="2">Uncharacterized protein</fullName>
    </submittedName>
</protein>
<proteinExistence type="predicted"/>
<dbReference type="Proteomes" id="UP000485058">
    <property type="component" value="Unassembled WGS sequence"/>
</dbReference>
<feature type="coiled-coil region" evidence="1">
    <location>
        <begin position="377"/>
        <end position="422"/>
    </location>
</feature>
<keyword evidence="1" id="KW-0175">Coiled coil</keyword>
<dbReference type="EMBL" id="BLLF01000666">
    <property type="protein sequence ID" value="GFH13906.1"/>
    <property type="molecule type" value="Genomic_DNA"/>
</dbReference>
<dbReference type="AlphaFoldDB" id="A0A699Z3Q6"/>
<feature type="coiled-coil region" evidence="1">
    <location>
        <begin position="292"/>
        <end position="319"/>
    </location>
</feature>
<accession>A0A699Z3Q6</accession>
<evidence type="ECO:0000313" key="2">
    <source>
        <dbReference type="EMBL" id="GFH13906.1"/>
    </source>
</evidence>
<evidence type="ECO:0000256" key="1">
    <source>
        <dbReference type="SAM" id="Coils"/>
    </source>
</evidence>
<feature type="coiled-coil region" evidence="1">
    <location>
        <begin position="204"/>
        <end position="231"/>
    </location>
</feature>
<keyword evidence="3" id="KW-1185">Reference proteome</keyword>
<evidence type="ECO:0000313" key="3">
    <source>
        <dbReference type="Proteomes" id="UP000485058"/>
    </source>
</evidence>
<comment type="caution">
    <text evidence="2">The sequence shown here is derived from an EMBL/GenBank/DDBJ whole genome shotgun (WGS) entry which is preliminary data.</text>
</comment>
<gene>
    <name evidence="2" type="ORF">HaLaN_09871</name>
</gene>
<reference evidence="2 3" key="1">
    <citation type="submission" date="2020-02" db="EMBL/GenBank/DDBJ databases">
        <title>Draft genome sequence of Haematococcus lacustris strain NIES-144.</title>
        <authorList>
            <person name="Morimoto D."/>
            <person name="Nakagawa S."/>
            <person name="Yoshida T."/>
            <person name="Sawayama S."/>
        </authorList>
    </citation>
    <scope>NUCLEOTIDE SEQUENCE [LARGE SCALE GENOMIC DNA]</scope>
    <source>
        <strain evidence="2 3">NIES-144</strain>
    </source>
</reference>
<sequence length="740" mass="79871">MPPVFKKPLAYDPSAAEKTLQGLANRESRQKHMLAELVCTIMRGKACTGGRVGRNQLTRTNLMQGLADAEGIDVDDDEELESSDVTASPLKSTFSATSSPVAAWVQRKQQLIDSKGPGRYLSDLLLRLSQLMQEHANHEISQLIAEAQAELGVLAQVTVATGWDFVTLRVMQSARVSCASFRLQENTHLREQIEQLSACSPRTDAQTEALLMQYEEDIRSLQARVASTEAKVATRDAAIAQLQQLMAQQDSASAQIGVSEKLNGKGDWIACNGGTAAQHHSSEVRGKLMELDSELRSKLAKLEHELEQAHATIAAKDSMNGALQAQLRDVTAGRSVHAGAAEGVLAEQVEALKAALHESQLREVTPQAAMTNPEAGDAKLNQQIAALQKQLQETDEQRIRQVQELEAELRSRDAELQKLKGSTGSARTLQAQAKEQAIAAVSGQLEALYVSVDKLQAAREGILADLMSIKQAGSSVACIAPACSPGLGTSCPWLLAASPALASPWLLAASPALAQLQWAPPALPDVLHVQRCIAVPVQPPARLWCWLGFGSLALGLGVLGGLSCLLSVGALAALGWQGSPALAGHAAGSRLDAPGGGVPPLLGASSLQAWLPCHHPASLMVCAPGPAHHLPAGQQHRIRTPHNCSHAHKAHIWWLTWWHQLRQHHRIYAVKRHGWPSGCCWWWVAGSNVSTWFSIHPFAPCVVCSKGCADLRWHEQQRCELTQRGAHSTTRLQQTTIRLR</sequence>
<name>A0A699Z3Q6_HAELA</name>